<dbReference type="Proteomes" id="UP000001941">
    <property type="component" value="Chromosome"/>
</dbReference>
<dbReference type="SUPFAM" id="SSF46785">
    <property type="entry name" value="Winged helix' DNA-binding domain"/>
    <property type="match status" value="2"/>
</dbReference>
<dbReference type="SMART" id="SM00419">
    <property type="entry name" value="HTH_CRP"/>
    <property type="match status" value="1"/>
</dbReference>
<dbReference type="KEGG" id="mhu:Mhun_0340"/>
<keyword evidence="4" id="KW-1185">Reference proteome</keyword>
<dbReference type="PANTHER" id="PTHR36216">
    <property type="entry name" value="TRANSCRIPTIONAL REGULATOR, TRMB"/>
    <property type="match status" value="1"/>
</dbReference>
<dbReference type="Pfam" id="PF13412">
    <property type="entry name" value="HTH_24"/>
    <property type="match status" value="2"/>
</dbReference>
<evidence type="ECO:0000313" key="4">
    <source>
        <dbReference type="Proteomes" id="UP000001941"/>
    </source>
</evidence>
<dbReference type="HOGENOM" id="CLU_1145227_0_0_2"/>
<dbReference type="STRING" id="323259.Mhun_0340"/>
<dbReference type="GO" id="GO:0006355">
    <property type="term" value="P:regulation of DNA-templated transcription"/>
    <property type="evidence" value="ECO:0007669"/>
    <property type="project" value="InterPro"/>
</dbReference>
<dbReference type="EMBL" id="CP000254">
    <property type="protein sequence ID" value="ABD40110.1"/>
    <property type="molecule type" value="Genomic_DNA"/>
</dbReference>
<dbReference type="InterPro" id="IPR036390">
    <property type="entry name" value="WH_DNA-bd_sf"/>
</dbReference>
<proteinExistence type="predicted"/>
<feature type="region of interest" description="Disordered" evidence="1">
    <location>
        <begin position="35"/>
        <end position="54"/>
    </location>
</feature>
<dbReference type="GeneID" id="3922253"/>
<accession>Q2FR40</accession>
<organism evidence="3 4">
    <name type="scientific">Methanospirillum hungatei JF-1 (strain ATCC 27890 / DSM 864 / NBRC 100397 / JF-1)</name>
    <dbReference type="NCBI Taxonomy" id="323259"/>
    <lineage>
        <taxon>Archaea</taxon>
        <taxon>Methanobacteriati</taxon>
        <taxon>Methanobacteriota</taxon>
        <taxon>Stenosarchaea group</taxon>
        <taxon>Methanomicrobia</taxon>
        <taxon>Methanomicrobiales</taxon>
        <taxon>Methanospirillaceae</taxon>
        <taxon>Methanospirillum</taxon>
    </lineage>
</organism>
<name>Q2FR40_METHJ</name>
<dbReference type="Gene3D" id="1.10.10.10">
    <property type="entry name" value="Winged helix-like DNA-binding domain superfamily/Winged helix DNA-binding domain"/>
    <property type="match status" value="2"/>
</dbReference>
<dbReference type="AlphaFoldDB" id="Q2FR40"/>
<dbReference type="RefSeq" id="WP_011447405.1">
    <property type="nucleotide sequence ID" value="NC_007796.1"/>
</dbReference>
<dbReference type="OrthoDB" id="28610at2157"/>
<reference evidence="4" key="1">
    <citation type="journal article" date="2016" name="Stand. Genomic Sci.">
        <title>Complete genome sequence of Methanospirillum hungatei type strain JF1.</title>
        <authorList>
            <person name="Gunsalus R.P."/>
            <person name="Cook L.E."/>
            <person name="Crable B."/>
            <person name="Rohlin L."/>
            <person name="McDonald E."/>
            <person name="Mouttaki H."/>
            <person name="Sieber J.R."/>
            <person name="Poweleit N."/>
            <person name="Zhou H."/>
            <person name="Lapidus A.L."/>
            <person name="Daligault H.E."/>
            <person name="Land M."/>
            <person name="Gilna P."/>
            <person name="Ivanova N."/>
            <person name="Kyrpides N."/>
            <person name="Culley D.E."/>
            <person name="McInerney M.J."/>
        </authorList>
    </citation>
    <scope>NUCLEOTIDE SEQUENCE [LARGE SCALE GENOMIC DNA]</scope>
    <source>
        <strain evidence="4">ATCC 27890 / DSM 864 / NBRC 100397 / JF-1</strain>
    </source>
</reference>
<dbReference type="InterPro" id="IPR012318">
    <property type="entry name" value="HTH_CRP"/>
</dbReference>
<dbReference type="eggNOG" id="arCOG02611">
    <property type="taxonomic scope" value="Archaea"/>
</dbReference>
<evidence type="ECO:0000256" key="1">
    <source>
        <dbReference type="SAM" id="MobiDB-lite"/>
    </source>
</evidence>
<dbReference type="InParanoid" id="Q2FR40"/>
<feature type="domain" description="HTH crp-type" evidence="2">
    <location>
        <begin position="174"/>
        <end position="227"/>
    </location>
</feature>
<protein>
    <submittedName>
        <fullName evidence="3">Regulatory protein, Crp</fullName>
    </submittedName>
</protein>
<dbReference type="InterPro" id="IPR036388">
    <property type="entry name" value="WH-like_DNA-bd_sf"/>
</dbReference>
<sequence>MQSTGFGFALGFFLISLGIPLECCYPEPRIVSFNEPDERNSGRQNTEGQEKKGSAPDVRWIIPNFIRDLWCTPSGLRAEFRGYRRITPQNVLDHPIRRKIYALICENPGIDLHNLARNSGCNENTIRYHVDRIAEEKWITIFYQGKSDHFFENHNTYSEDAQLFLARYASGLTGRILKVIRHSPGITRKDLADQLGIAGPTVTRAVQDLAHEGSIRLEKKGKFTRHYLSNESLSLIQQIKSA</sequence>
<evidence type="ECO:0000313" key="3">
    <source>
        <dbReference type="EMBL" id="ABD40110.1"/>
    </source>
</evidence>
<dbReference type="GO" id="GO:0003677">
    <property type="term" value="F:DNA binding"/>
    <property type="evidence" value="ECO:0007669"/>
    <property type="project" value="InterPro"/>
</dbReference>
<evidence type="ECO:0000259" key="2">
    <source>
        <dbReference type="SMART" id="SM00419"/>
    </source>
</evidence>
<dbReference type="EnsemblBacteria" id="ABD40110">
    <property type="protein sequence ID" value="ABD40110"/>
    <property type="gene ID" value="Mhun_0340"/>
</dbReference>
<gene>
    <name evidence="3" type="ordered locus">Mhun_0340</name>
</gene>
<dbReference type="PANTHER" id="PTHR36216:SF1">
    <property type="entry name" value="HTH ARSR-TYPE DOMAIN-CONTAINING PROTEIN"/>
    <property type="match status" value="1"/>
</dbReference>